<evidence type="ECO:0000313" key="2">
    <source>
        <dbReference type="EMBL" id="CEI59991.1"/>
    </source>
</evidence>
<feature type="transmembrane region" description="Helical" evidence="1">
    <location>
        <begin position="24"/>
        <end position="44"/>
    </location>
</feature>
<keyword evidence="1" id="KW-0472">Membrane</keyword>
<accession>A0A2L2T4V6</accession>
<evidence type="ECO:0000256" key="1">
    <source>
        <dbReference type="SAM" id="Phobius"/>
    </source>
</evidence>
<name>A0A2L2T4V6_9HYPO</name>
<keyword evidence="3" id="KW-1185">Reference proteome</keyword>
<protein>
    <submittedName>
        <fullName evidence="2">Uncharacterized protein</fullName>
    </submittedName>
</protein>
<dbReference type="OrthoDB" id="5050094at2759"/>
<sequence length="84" mass="9601">MAKHNILAWVKYYGKYTHVKVKRFCMYSLVYVCLPCTCGMSVMWTDNAPWWDLPKKPGEDANSVSQQRAQEAAGLLVDQADQNT</sequence>
<keyword evidence="1" id="KW-0812">Transmembrane</keyword>
<dbReference type="AlphaFoldDB" id="A0A2L2T4V6"/>
<keyword evidence="1" id="KW-1133">Transmembrane helix</keyword>
<reference evidence="3" key="1">
    <citation type="submission" date="2014-10" db="EMBL/GenBank/DDBJ databases">
        <authorList>
            <person name="King R."/>
        </authorList>
    </citation>
    <scope>NUCLEOTIDE SEQUENCE [LARGE SCALE GENOMIC DNA]</scope>
    <source>
        <strain evidence="3">A3/5</strain>
    </source>
</reference>
<organism evidence="2 3">
    <name type="scientific">Fusarium venenatum</name>
    <dbReference type="NCBI Taxonomy" id="56646"/>
    <lineage>
        <taxon>Eukaryota</taxon>
        <taxon>Fungi</taxon>
        <taxon>Dikarya</taxon>
        <taxon>Ascomycota</taxon>
        <taxon>Pezizomycotina</taxon>
        <taxon>Sordariomycetes</taxon>
        <taxon>Hypocreomycetidae</taxon>
        <taxon>Hypocreales</taxon>
        <taxon>Nectriaceae</taxon>
        <taxon>Fusarium</taxon>
    </lineage>
</organism>
<dbReference type="Proteomes" id="UP000245910">
    <property type="component" value="Chromosome II"/>
</dbReference>
<dbReference type="EMBL" id="LN649230">
    <property type="protein sequence ID" value="CEI59991.1"/>
    <property type="molecule type" value="Genomic_DNA"/>
</dbReference>
<proteinExistence type="predicted"/>
<evidence type="ECO:0000313" key="3">
    <source>
        <dbReference type="Proteomes" id="UP000245910"/>
    </source>
</evidence>